<evidence type="ECO:0000256" key="1">
    <source>
        <dbReference type="SAM" id="Coils"/>
    </source>
</evidence>
<reference evidence="3 4" key="1">
    <citation type="submission" date="2020-08" db="EMBL/GenBank/DDBJ databases">
        <title>Genomic Encyclopedia of Type Strains, Phase IV (KMG-IV): sequencing the most valuable type-strain genomes for metagenomic binning, comparative biology and taxonomic classification.</title>
        <authorList>
            <person name="Goeker M."/>
        </authorList>
    </citation>
    <scope>NUCLEOTIDE SEQUENCE [LARGE SCALE GENOMIC DNA]</scope>
    <source>
        <strain evidence="3 4">DSM 23958</strain>
    </source>
</reference>
<feature type="coiled-coil region" evidence="1">
    <location>
        <begin position="629"/>
        <end position="656"/>
    </location>
</feature>
<protein>
    <submittedName>
        <fullName evidence="3">Chromosome segregation ATPase</fullName>
    </submittedName>
</protein>
<dbReference type="GO" id="GO:0006302">
    <property type="term" value="P:double-strand break repair"/>
    <property type="evidence" value="ECO:0007669"/>
    <property type="project" value="TreeGrafter"/>
</dbReference>
<dbReference type="Proteomes" id="UP000554837">
    <property type="component" value="Unassembled WGS sequence"/>
</dbReference>
<evidence type="ECO:0000313" key="4">
    <source>
        <dbReference type="Proteomes" id="UP000554837"/>
    </source>
</evidence>
<accession>A0A840S976</accession>
<keyword evidence="1" id="KW-0175">Coiled coil</keyword>
<dbReference type="RefSeq" id="WP_138856527.1">
    <property type="nucleotide sequence ID" value="NZ_CP040709.1"/>
</dbReference>
<feature type="coiled-coil region" evidence="1">
    <location>
        <begin position="202"/>
        <end position="229"/>
    </location>
</feature>
<keyword evidence="4" id="KW-1185">Reference proteome</keyword>
<proteinExistence type="predicted"/>
<dbReference type="InterPro" id="IPR003395">
    <property type="entry name" value="RecF/RecN/SMC_N"/>
</dbReference>
<feature type="domain" description="RecF/RecN/SMC N-terminal" evidence="2">
    <location>
        <begin position="14"/>
        <end position="895"/>
    </location>
</feature>
<name>A0A840S976_9BURK</name>
<dbReference type="EMBL" id="JACHHO010000004">
    <property type="protein sequence ID" value="MBB5205546.1"/>
    <property type="molecule type" value="Genomic_DNA"/>
</dbReference>
<dbReference type="InterPro" id="IPR027417">
    <property type="entry name" value="P-loop_NTPase"/>
</dbReference>
<feature type="coiled-coil region" evidence="1">
    <location>
        <begin position="291"/>
        <end position="318"/>
    </location>
</feature>
<dbReference type="Pfam" id="PF02463">
    <property type="entry name" value="SMC_N"/>
    <property type="match status" value="1"/>
</dbReference>
<dbReference type="SUPFAM" id="SSF52540">
    <property type="entry name" value="P-loop containing nucleoside triphosphate hydrolases"/>
    <property type="match status" value="1"/>
</dbReference>
<feature type="coiled-coil region" evidence="1">
    <location>
        <begin position="550"/>
        <end position="598"/>
    </location>
</feature>
<dbReference type="Gene3D" id="3.40.50.300">
    <property type="entry name" value="P-loop containing nucleotide triphosphate hydrolases"/>
    <property type="match status" value="2"/>
</dbReference>
<evidence type="ECO:0000259" key="2">
    <source>
        <dbReference type="Pfam" id="PF02463"/>
    </source>
</evidence>
<dbReference type="GO" id="GO:0000731">
    <property type="term" value="P:DNA synthesis involved in DNA repair"/>
    <property type="evidence" value="ECO:0007669"/>
    <property type="project" value="TreeGrafter"/>
</dbReference>
<dbReference type="AlphaFoldDB" id="A0A840S976"/>
<organism evidence="3 4">
    <name type="scientific">Inhella inkyongensis</name>
    <dbReference type="NCBI Taxonomy" id="392593"/>
    <lineage>
        <taxon>Bacteria</taxon>
        <taxon>Pseudomonadati</taxon>
        <taxon>Pseudomonadota</taxon>
        <taxon>Betaproteobacteria</taxon>
        <taxon>Burkholderiales</taxon>
        <taxon>Sphaerotilaceae</taxon>
        <taxon>Inhella</taxon>
    </lineage>
</organism>
<comment type="caution">
    <text evidence="3">The sequence shown here is derived from an EMBL/GenBank/DDBJ whole genome shotgun (WGS) entry which is preliminary data.</text>
</comment>
<sequence length="936" mass="104560">MFHLQDLELLHWDYCQRVAMPLDAAIVTIAGPNGSGKTTLLDALRTLLGLECSGGRTYKTYARHANADTAWLRASVDNRPRHRQNSSRPFASSLLYDDQVTIACRIERHGGDWQRRYILVDGVQSIEQLSERGDKEWMGIEGWKRRLEAAGLTRAIGRVLALEQGQTDRLCELNPRELLRLVFEVFGDQEVLDRYDLAKSHQQQLEKEVVQGQQELAHAQAQLAELAQRVNLYKSWQLRVGERERLNTEVLPVLQWADARASTAREARELHRQRLQFSAEERNQSDSRRALHEAFEAAESARRQLGALAEQRHAARKAFDEARDAERPLEDMLKHAEALQALAAVEGDSADLQELLAGLGERQHKLRAEYTRAHDASAKAQAALAALKGQPVPPPPADVLRFGRVLNEAGIAHHLVADAIDIVDETWRAAVEGYLRGSRWIVVLQDAGDERRAFALAAQERYRHYVVAEAETAGAAPKGSLLAAVRVSAKLPSWLLRQLAGIRCVRDTAAGSGIDWITPDAYYRDNRGGRSLFVPAHEHQFGTAATDARRQALESELARADAELTRLAREQSEIDRQLKDAQKAAAGKKAALELAERASELAEARERLPQLRAARLEASSRWSSLDQDHAQAVKDADRAERDYQALQVRLKSGLEQIQALRRGFDERLTSLRNASQASRKARAAFPAAWVSASRLAGLRDEFGSIQQARIALGHVEKELEQGSWETDAQVMERHARMDVQVREQQRMLDDRRASNEAARIASGNARERYIEVLRATLRRYRRNVQELGELAGVIALADLPHLDNDDTVLAQAGLQVRFSFDGKGEVGLNDGEASGGQQVLKSLILLVGLMKDDDAPGGFVFIDEPFAHLDVRNIQLVGHFLKSTRAQYLLTTPITHNVEVFEPSDITLVTSKKPRGERWAPPIGVIQRRPANEAYA</sequence>
<dbReference type="OrthoDB" id="174137at2"/>
<dbReference type="PANTHER" id="PTHR32182">
    <property type="entry name" value="DNA REPLICATION AND REPAIR PROTEIN RECF"/>
    <property type="match status" value="1"/>
</dbReference>
<evidence type="ECO:0000313" key="3">
    <source>
        <dbReference type="EMBL" id="MBB5205546.1"/>
    </source>
</evidence>
<gene>
    <name evidence="3" type="ORF">HNQ51_002865</name>
</gene>
<dbReference type="PANTHER" id="PTHR32182:SF0">
    <property type="entry name" value="DNA REPLICATION AND REPAIR PROTEIN RECF"/>
    <property type="match status" value="1"/>
</dbReference>